<organism evidence="3 4">
    <name type="scientific">Paucilactobacillus vaccinostercus DSM 20634</name>
    <dbReference type="NCBI Taxonomy" id="1423813"/>
    <lineage>
        <taxon>Bacteria</taxon>
        <taxon>Bacillati</taxon>
        <taxon>Bacillota</taxon>
        <taxon>Bacilli</taxon>
        <taxon>Lactobacillales</taxon>
        <taxon>Lactobacillaceae</taxon>
        <taxon>Paucilactobacillus</taxon>
    </lineage>
</organism>
<reference evidence="3 4" key="1">
    <citation type="journal article" date="2015" name="Genome Announc.">
        <title>Expanding the biotechnology potential of lactobacilli through comparative genomics of 213 strains and associated genera.</title>
        <authorList>
            <person name="Sun Z."/>
            <person name="Harris H.M."/>
            <person name="McCann A."/>
            <person name="Guo C."/>
            <person name="Argimon S."/>
            <person name="Zhang W."/>
            <person name="Yang X."/>
            <person name="Jeffery I.B."/>
            <person name="Cooney J.C."/>
            <person name="Kagawa T.F."/>
            <person name="Liu W."/>
            <person name="Song Y."/>
            <person name="Salvetti E."/>
            <person name="Wrobel A."/>
            <person name="Rasinkangas P."/>
            <person name="Parkhill J."/>
            <person name="Rea M.C."/>
            <person name="O'Sullivan O."/>
            <person name="Ritari J."/>
            <person name="Douillard F.P."/>
            <person name="Paul Ross R."/>
            <person name="Yang R."/>
            <person name="Briner A.E."/>
            <person name="Felis G.E."/>
            <person name="de Vos W.M."/>
            <person name="Barrangou R."/>
            <person name="Klaenhammer T.R."/>
            <person name="Caufield P.W."/>
            <person name="Cui Y."/>
            <person name="Zhang H."/>
            <person name="O'Toole P.W."/>
        </authorList>
    </citation>
    <scope>NUCLEOTIDE SEQUENCE [LARGE SCALE GENOMIC DNA]</scope>
    <source>
        <strain evidence="3 4">DSM 20634</strain>
    </source>
</reference>
<dbReference type="EMBL" id="AYYY01000061">
    <property type="protein sequence ID" value="KRM60774.1"/>
    <property type="molecule type" value="Genomic_DNA"/>
</dbReference>
<comment type="caution">
    <text evidence="3">The sequence shown here is derived from an EMBL/GenBank/DDBJ whole genome shotgun (WGS) entry which is preliminary data.</text>
</comment>
<proteinExistence type="predicted"/>
<dbReference type="RefSeq" id="WP_057780004.1">
    <property type="nucleotide sequence ID" value="NZ_AYYY01000061.1"/>
</dbReference>
<dbReference type="InterPro" id="IPR011032">
    <property type="entry name" value="GroES-like_sf"/>
</dbReference>
<dbReference type="AlphaFoldDB" id="A0A0R2AAZ6"/>
<keyword evidence="1" id="KW-0521">NADP</keyword>
<protein>
    <submittedName>
        <fullName evidence="3">NADPH quinone reductase or related Zn-dependent oxidoreductase</fullName>
    </submittedName>
</protein>
<dbReference type="SUPFAM" id="SSF50129">
    <property type="entry name" value="GroES-like"/>
    <property type="match status" value="1"/>
</dbReference>
<dbReference type="Gene3D" id="3.90.180.10">
    <property type="entry name" value="Medium-chain alcohol dehydrogenases, catalytic domain"/>
    <property type="match status" value="1"/>
</dbReference>
<dbReference type="PATRIC" id="fig|1423813.3.peg.265"/>
<dbReference type="PANTHER" id="PTHR48106">
    <property type="entry name" value="QUINONE OXIDOREDUCTASE PIG3-RELATED"/>
    <property type="match status" value="1"/>
</dbReference>
<sequence>MLAIMQTNFNGIDGLVYRDIPQPKLTNHGVLIKVTTLPVVPTDWKRETNAHATSEQLTSLPRTIGIGAVGQVVAVGRDRDAALLHHRVLVMNPTGSYSAYLLSENPAFIFPLPDDVSDESAAALTAGPGTALALKEAIEQHSATNIIITGANSVIGLYLLQMLRPTTHHLYPVVSPSSQAYFHEQLPALTSYTPETLPQLDDPLIIDIAGSSALLDAITTHCGHASIVSIALMTYDSHTPFQFVHEKFDPAHYQTFIRQLATHDLIAPIDRIFPVTQTKEAQHYAHDSHSRGRVLVTFNH</sequence>
<evidence type="ECO:0000313" key="4">
    <source>
        <dbReference type="Proteomes" id="UP000051733"/>
    </source>
</evidence>
<dbReference type="OrthoDB" id="110915at2"/>
<dbReference type="Proteomes" id="UP000051733">
    <property type="component" value="Unassembled WGS sequence"/>
</dbReference>
<evidence type="ECO:0000256" key="2">
    <source>
        <dbReference type="ARBA" id="ARBA00023002"/>
    </source>
</evidence>
<evidence type="ECO:0000313" key="3">
    <source>
        <dbReference type="EMBL" id="KRM60774.1"/>
    </source>
</evidence>
<dbReference type="Gene3D" id="3.40.50.720">
    <property type="entry name" value="NAD(P)-binding Rossmann-like Domain"/>
    <property type="match status" value="1"/>
</dbReference>
<dbReference type="GO" id="GO:0035925">
    <property type="term" value="F:mRNA 3'-UTR AU-rich region binding"/>
    <property type="evidence" value="ECO:0007669"/>
    <property type="project" value="TreeGrafter"/>
</dbReference>
<dbReference type="PANTHER" id="PTHR48106:SF7">
    <property type="entry name" value="DEHYDROGENASE, ZINC-CONTAINING, PUTATIVE (AFU_ORTHOLOGUE AFUA_5G10220)-RELATED"/>
    <property type="match status" value="1"/>
</dbReference>
<accession>A0A0R2AAZ6</accession>
<gene>
    <name evidence="3" type="ORF">FC26_GL000256</name>
</gene>
<keyword evidence="4" id="KW-1185">Reference proteome</keyword>
<dbReference type="STRING" id="1423813.FC26_GL000256"/>
<dbReference type="GO" id="GO:0070402">
    <property type="term" value="F:NADPH binding"/>
    <property type="evidence" value="ECO:0007669"/>
    <property type="project" value="TreeGrafter"/>
</dbReference>
<name>A0A0R2AAZ6_9LACO</name>
<dbReference type="GO" id="GO:0003960">
    <property type="term" value="F:quinone reductase (NADPH) activity"/>
    <property type="evidence" value="ECO:0007669"/>
    <property type="project" value="TreeGrafter"/>
</dbReference>
<dbReference type="GO" id="GO:0005829">
    <property type="term" value="C:cytosol"/>
    <property type="evidence" value="ECO:0007669"/>
    <property type="project" value="TreeGrafter"/>
</dbReference>
<keyword evidence="2" id="KW-0560">Oxidoreductase</keyword>
<evidence type="ECO:0000256" key="1">
    <source>
        <dbReference type="ARBA" id="ARBA00022857"/>
    </source>
</evidence>